<dbReference type="InterPro" id="IPR032675">
    <property type="entry name" value="LRR_dom_sf"/>
</dbReference>
<dbReference type="Pfam" id="PF23247">
    <property type="entry name" value="LRR_RPS2"/>
    <property type="match status" value="4"/>
</dbReference>
<gene>
    <name evidence="3" type="ORF">O6P43_027183</name>
</gene>
<feature type="domain" description="Disease resistance protein At4g27190-like leucine-rich repeats" evidence="2">
    <location>
        <begin position="362"/>
        <end position="471"/>
    </location>
</feature>
<dbReference type="PANTHER" id="PTHR33463:SF204">
    <property type="entry name" value="NB-ARC DOMAIN-CONTAINING PROTEIN"/>
    <property type="match status" value="1"/>
</dbReference>
<dbReference type="SUPFAM" id="SSF52047">
    <property type="entry name" value="RNI-like"/>
    <property type="match status" value="1"/>
</dbReference>
<evidence type="ECO:0000313" key="3">
    <source>
        <dbReference type="EMBL" id="KAJ7951086.1"/>
    </source>
</evidence>
<evidence type="ECO:0000256" key="1">
    <source>
        <dbReference type="ARBA" id="ARBA00022821"/>
    </source>
</evidence>
<dbReference type="SUPFAM" id="SSF52058">
    <property type="entry name" value="L domain-like"/>
    <property type="match status" value="1"/>
</dbReference>
<feature type="domain" description="Disease resistance protein At4g27190-like leucine-rich repeats" evidence="2">
    <location>
        <begin position="526"/>
        <end position="678"/>
    </location>
</feature>
<dbReference type="PANTHER" id="PTHR33463">
    <property type="entry name" value="NB-ARC DOMAIN-CONTAINING PROTEIN-RELATED"/>
    <property type="match status" value="1"/>
</dbReference>
<feature type="domain" description="Disease resistance protein At4g27190-like leucine-rich repeats" evidence="2">
    <location>
        <begin position="6"/>
        <end position="147"/>
    </location>
</feature>
<reference evidence="3" key="1">
    <citation type="journal article" date="2023" name="Science">
        <title>Elucidation of the pathway for biosynthesis of saponin adjuvants from the soapbark tree.</title>
        <authorList>
            <person name="Reed J."/>
            <person name="Orme A."/>
            <person name="El-Demerdash A."/>
            <person name="Owen C."/>
            <person name="Martin L.B.B."/>
            <person name="Misra R.C."/>
            <person name="Kikuchi S."/>
            <person name="Rejzek M."/>
            <person name="Martin A.C."/>
            <person name="Harkess A."/>
            <person name="Leebens-Mack J."/>
            <person name="Louveau T."/>
            <person name="Stephenson M.J."/>
            <person name="Osbourn A."/>
        </authorList>
    </citation>
    <scope>NUCLEOTIDE SEQUENCE</scope>
    <source>
        <strain evidence="3">S10</strain>
    </source>
</reference>
<sequence length="996" mass="113310">MMLEGMENLNSIWPQQLSSDSFSKLHYMIIDGCNKLVTVLPFHMLGKFQNLELTVGNCGSVEYIFDLQTDESKYKHGVIGKKKKHIPRVVDARIQFIDLEKLPKLKHIWSKDPQGIFSFKNVQTVSVCECKTLKSVFPASVATSLAQPRNDILAFKYPQLTNLYLDSLPELKSSYPGKHTLQTTKMLTSFGVLSCDKLEAFPAETTSQDPRQPISNKQPILSSVKEVIPYLEELILSGEDANLILHGKYPMDTFRNLTELWVHDMGNSGDEFPYWSLHRIPYLKTLTLQLSPFKGVFPNGSLPALETQIGTDVQLTKLQLLALSELEFICKEGFQLDPVLQMLEYLEIEGCSSLKNLVPFSASFSHLTFLQVENCSRLEYLVAFSTAKSLIQLTRMIISNRQMIEEIISKVSKEADERDQNQEIVFSQLKTLELLDLPILGSFCSSDLVFKFPSLENLIVSQCPKMKIFSKGVITAPKLWKLLVEKKETEEEGESFWAGDLNTTIENLFTNKVAEIAQVAKLVCESEQLNLVSHPELKELWHGDTPLPDKCFSNLKTLVVDKGELVPNSIAIPSNLLSFLNNLEELKVQNCKSVEVIFDVKGLEVTDEGTISFGLKKLILDQLPNLKHVWNKDPQGILSFQSFQKVIVSKCKSLKCLFPSSVAKCLMKLGKIDIRDCGLEEIVEKDEDENEEATKKFVFHRLITLRLWNLQKLKNFYPGRHTLDWWMLKDLDIYDCNGFEMLTSEFQSYRETHPLGQLDIPIYPQPLSFVLKVFPNLEKLSFVRCYFKEILSFEISHDVAHRILARLKELPVLECSGLENLVPSSISFSNLTNLKVHNCHGLENLFTYSIGKSLVQLKVMNISDGRKMEEIVSAEGDDHQSEYKIVFRNLNSLKLVRLPGLASFFTGPSSLRFPSLELVTVTECPQLKRFCEGIISAPKLKEIQVADTTVKKYIKEKFVQDMDPQYSEEEENNNEENEVGNVKGVPGKYLGWSILW</sequence>
<proteinExistence type="predicted"/>
<organism evidence="3 4">
    <name type="scientific">Quillaja saponaria</name>
    <name type="common">Soap bark tree</name>
    <dbReference type="NCBI Taxonomy" id="32244"/>
    <lineage>
        <taxon>Eukaryota</taxon>
        <taxon>Viridiplantae</taxon>
        <taxon>Streptophyta</taxon>
        <taxon>Embryophyta</taxon>
        <taxon>Tracheophyta</taxon>
        <taxon>Spermatophyta</taxon>
        <taxon>Magnoliopsida</taxon>
        <taxon>eudicotyledons</taxon>
        <taxon>Gunneridae</taxon>
        <taxon>Pentapetalae</taxon>
        <taxon>rosids</taxon>
        <taxon>fabids</taxon>
        <taxon>Fabales</taxon>
        <taxon>Quillajaceae</taxon>
        <taxon>Quillaja</taxon>
    </lineage>
</organism>
<dbReference type="InterPro" id="IPR057135">
    <property type="entry name" value="At4g27190-like_LRR"/>
</dbReference>
<name>A0AAD7PD23_QUISA</name>
<comment type="caution">
    <text evidence="3">The sequence shown here is derived from an EMBL/GenBank/DDBJ whole genome shotgun (WGS) entry which is preliminary data.</text>
</comment>
<evidence type="ECO:0000259" key="2">
    <source>
        <dbReference type="Pfam" id="PF23247"/>
    </source>
</evidence>
<dbReference type="InterPro" id="IPR050905">
    <property type="entry name" value="Plant_NBS-LRR"/>
</dbReference>
<dbReference type="Proteomes" id="UP001163823">
    <property type="component" value="Chromosome 11"/>
</dbReference>
<keyword evidence="1" id="KW-0611">Plant defense</keyword>
<protein>
    <submittedName>
        <fullName evidence="3">Disease resistance protein family</fullName>
    </submittedName>
</protein>
<dbReference type="KEGG" id="qsa:O6P43_027183"/>
<feature type="domain" description="Disease resistance protein At4g27190-like leucine-rich repeats" evidence="2">
    <location>
        <begin position="826"/>
        <end position="929"/>
    </location>
</feature>
<keyword evidence="4" id="KW-1185">Reference proteome</keyword>
<dbReference type="EMBL" id="JARAOO010000011">
    <property type="protein sequence ID" value="KAJ7951086.1"/>
    <property type="molecule type" value="Genomic_DNA"/>
</dbReference>
<evidence type="ECO:0000313" key="4">
    <source>
        <dbReference type="Proteomes" id="UP001163823"/>
    </source>
</evidence>
<dbReference type="Gene3D" id="3.80.10.10">
    <property type="entry name" value="Ribonuclease Inhibitor"/>
    <property type="match status" value="3"/>
</dbReference>
<accession>A0AAD7PD23</accession>
<dbReference type="AlphaFoldDB" id="A0AAD7PD23"/>